<feature type="signal peptide" evidence="2">
    <location>
        <begin position="1"/>
        <end position="28"/>
    </location>
</feature>
<keyword evidence="2" id="KW-0732">Signal</keyword>
<comment type="caution">
    <text evidence="3">The sequence shown here is derived from an EMBL/GenBank/DDBJ whole genome shotgun (WGS) entry which is preliminary data.</text>
</comment>
<feature type="chain" id="PRO_5042497209" evidence="2">
    <location>
        <begin position="29"/>
        <end position="150"/>
    </location>
</feature>
<dbReference type="Proteomes" id="UP001275084">
    <property type="component" value="Unassembled WGS sequence"/>
</dbReference>
<feature type="region of interest" description="Disordered" evidence="1">
    <location>
        <begin position="49"/>
        <end position="98"/>
    </location>
</feature>
<gene>
    <name evidence="3" type="ORF">B0T25DRAFT_87492</name>
</gene>
<evidence type="ECO:0000256" key="1">
    <source>
        <dbReference type="SAM" id="MobiDB-lite"/>
    </source>
</evidence>
<name>A0AAJ0HQ23_9PEZI</name>
<organism evidence="3 4">
    <name type="scientific">Lasiosphaeria hispida</name>
    <dbReference type="NCBI Taxonomy" id="260671"/>
    <lineage>
        <taxon>Eukaryota</taxon>
        <taxon>Fungi</taxon>
        <taxon>Dikarya</taxon>
        <taxon>Ascomycota</taxon>
        <taxon>Pezizomycotina</taxon>
        <taxon>Sordariomycetes</taxon>
        <taxon>Sordariomycetidae</taxon>
        <taxon>Sordariales</taxon>
        <taxon>Lasiosphaeriaceae</taxon>
        <taxon>Lasiosphaeria</taxon>
    </lineage>
</organism>
<reference evidence="3" key="1">
    <citation type="journal article" date="2023" name="Mol. Phylogenet. Evol.">
        <title>Genome-scale phylogeny and comparative genomics of the fungal order Sordariales.</title>
        <authorList>
            <person name="Hensen N."/>
            <person name="Bonometti L."/>
            <person name="Westerberg I."/>
            <person name="Brannstrom I.O."/>
            <person name="Guillou S."/>
            <person name="Cros-Aarteil S."/>
            <person name="Calhoun S."/>
            <person name="Haridas S."/>
            <person name="Kuo A."/>
            <person name="Mondo S."/>
            <person name="Pangilinan J."/>
            <person name="Riley R."/>
            <person name="LaButti K."/>
            <person name="Andreopoulos B."/>
            <person name="Lipzen A."/>
            <person name="Chen C."/>
            <person name="Yan M."/>
            <person name="Daum C."/>
            <person name="Ng V."/>
            <person name="Clum A."/>
            <person name="Steindorff A."/>
            <person name="Ohm R.A."/>
            <person name="Martin F."/>
            <person name="Silar P."/>
            <person name="Natvig D.O."/>
            <person name="Lalanne C."/>
            <person name="Gautier V."/>
            <person name="Ament-Velasquez S.L."/>
            <person name="Kruys A."/>
            <person name="Hutchinson M.I."/>
            <person name="Powell A.J."/>
            <person name="Barry K."/>
            <person name="Miller A.N."/>
            <person name="Grigoriev I.V."/>
            <person name="Debuchy R."/>
            <person name="Gladieux P."/>
            <person name="Hiltunen Thoren M."/>
            <person name="Johannesson H."/>
        </authorList>
    </citation>
    <scope>NUCLEOTIDE SEQUENCE</scope>
    <source>
        <strain evidence="3">CBS 955.72</strain>
    </source>
</reference>
<dbReference type="AlphaFoldDB" id="A0AAJ0HQ23"/>
<evidence type="ECO:0000313" key="3">
    <source>
        <dbReference type="EMBL" id="KAK3359132.1"/>
    </source>
</evidence>
<keyword evidence="4" id="KW-1185">Reference proteome</keyword>
<evidence type="ECO:0000256" key="2">
    <source>
        <dbReference type="SAM" id="SignalP"/>
    </source>
</evidence>
<proteinExistence type="predicted"/>
<evidence type="ECO:0000313" key="4">
    <source>
        <dbReference type="Proteomes" id="UP001275084"/>
    </source>
</evidence>
<reference evidence="3" key="2">
    <citation type="submission" date="2023-06" db="EMBL/GenBank/DDBJ databases">
        <authorList>
            <consortium name="Lawrence Berkeley National Laboratory"/>
            <person name="Haridas S."/>
            <person name="Hensen N."/>
            <person name="Bonometti L."/>
            <person name="Westerberg I."/>
            <person name="Brannstrom I.O."/>
            <person name="Guillou S."/>
            <person name="Cros-Aarteil S."/>
            <person name="Calhoun S."/>
            <person name="Kuo A."/>
            <person name="Mondo S."/>
            <person name="Pangilinan J."/>
            <person name="Riley R."/>
            <person name="Labutti K."/>
            <person name="Andreopoulos B."/>
            <person name="Lipzen A."/>
            <person name="Chen C."/>
            <person name="Yanf M."/>
            <person name="Daum C."/>
            <person name="Ng V."/>
            <person name="Clum A."/>
            <person name="Steindorff A."/>
            <person name="Ohm R."/>
            <person name="Martin F."/>
            <person name="Silar P."/>
            <person name="Natvig D."/>
            <person name="Lalanne C."/>
            <person name="Gautier V."/>
            <person name="Ament-Velasquez S.L."/>
            <person name="Kruys A."/>
            <person name="Hutchinson M.I."/>
            <person name="Powell A.J."/>
            <person name="Barry K."/>
            <person name="Miller A.N."/>
            <person name="Grigoriev I.V."/>
            <person name="Debuchy R."/>
            <person name="Gladieux P."/>
            <person name="Thoren M.H."/>
            <person name="Johannesson H."/>
        </authorList>
    </citation>
    <scope>NUCLEOTIDE SEQUENCE</scope>
    <source>
        <strain evidence="3">CBS 955.72</strain>
    </source>
</reference>
<accession>A0AAJ0HQ23</accession>
<sequence length="150" mass="15527">MQAGSEWISQDSGAWGLLTLLTSIHCQGAETGWGVSECTLYASYTGRQGPVGQCQTSTQPFSGEEHSTASTGSIACPGEERRRSTGQYHPLPSRPGPPGLDGFLGGTFVASTRGVTGEGSETRHCLSLQVLSRGGRGATKVTSAGGSYMV</sequence>
<protein>
    <submittedName>
        <fullName evidence="3">Uncharacterized protein</fullName>
    </submittedName>
</protein>
<dbReference type="EMBL" id="JAUIQD010000002">
    <property type="protein sequence ID" value="KAK3359132.1"/>
    <property type="molecule type" value="Genomic_DNA"/>
</dbReference>